<evidence type="ECO:0000313" key="1">
    <source>
        <dbReference type="EMBL" id="KAH7960530.1"/>
    </source>
</evidence>
<organism evidence="1 2">
    <name type="scientific">Dermacentor silvarum</name>
    <name type="common">Tick</name>
    <dbReference type="NCBI Taxonomy" id="543639"/>
    <lineage>
        <taxon>Eukaryota</taxon>
        <taxon>Metazoa</taxon>
        <taxon>Ecdysozoa</taxon>
        <taxon>Arthropoda</taxon>
        <taxon>Chelicerata</taxon>
        <taxon>Arachnida</taxon>
        <taxon>Acari</taxon>
        <taxon>Parasitiformes</taxon>
        <taxon>Ixodida</taxon>
        <taxon>Ixodoidea</taxon>
        <taxon>Ixodidae</taxon>
        <taxon>Rhipicephalinae</taxon>
        <taxon>Dermacentor</taxon>
    </lineage>
</organism>
<evidence type="ECO:0000313" key="2">
    <source>
        <dbReference type="Proteomes" id="UP000821865"/>
    </source>
</evidence>
<comment type="caution">
    <text evidence="1">The sequence shown here is derived from an EMBL/GenBank/DDBJ whole genome shotgun (WGS) entry which is preliminary data.</text>
</comment>
<name>A0ACB8D867_DERSI</name>
<reference evidence="1" key="1">
    <citation type="submission" date="2020-05" db="EMBL/GenBank/DDBJ databases">
        <title>Large-scale comparative analyses of tick genomes elucidate their genetic diversity and vector capacities.</title>
        <authorList>
            <person name="Jia N."/>
            <person name="Wang J."/>
            <person name="Shi W."/>
            <person name="Du L."/>
            <person name="Sun Y."/>
            <person name="Zhan W."/>
            <person name="Jiang J."/>
            <person name="Wang Q."/>
            <person name="Zhang B."/>
            <person name="Ji P."/>
            <person name="Sakyi L.B."/>
            <person name="Cui X."/>
            <person name="Yuan T."/>
            <person name="Jiang B."/>
            <person name="Yang W."/>
            <person name="Lam T.T.-Y."/>
            <person name="Chang Q."/>
            <person name="Ding S."/>
            <person name="Wang X."/>
            <person name="Zhu J."/>
            <person name="Ruan X."/>
            <person name="Zhao L."/>
            <person name="Wei J."/>
            <person name="Que T."/>
            <person name="Du C."/>
            <person name="Cheng J."/>
            <person name="Dai P."/>
            <person name="Han X."/>
            <person name="Huang E."/>
            <person name="Gao Y."/>
            <person name="Liu J."/>
            <person name="Shao H."/>
            <person name="Ye R."/>
            <person name="Li L."/>
            <person name="Wei W."/>
            <person name="Wang X."/>
            <person name="Wang C."/>
            <person name="Yang T."/>
            <person name="Huo Q."/>
            <person name="Li W."/>
            <person name="Guo W."/>
            <person name="Chen H."/>
            <person name="Zhou L."/>
            <person name="Ni X."/>
            <person name="Tian J."/>
            <person name="Zhou Y."/>
            <person name="Sheng Y."/>
            <person name="Liu T."/>
            <person name="Pan Y."/>
            <person name="Xia L."/>
            <person name="Li J."/>
            <person name="Zhao F."/>
            <person name="Cao W."/>
        </authorList>
    </citation>
    <scope>NUCLEOTIDE SEQUENCE</scope>
    <source>
        <strain evidence="1">Dsil-2018</strain>
    </source>
</reference>
<proteinExistence type="predicted"/>
<dbReference type="EMBL" id="CM023472">
    <property type="protein sequence ID" value="KAH7960530.1"/>
    <property type="molecule type" value="Genomic_DNA"/>
</dbReference>
<gene>
    <name evidence="1" type="ORF">HPB49_020947</name>
</gene>
<keyword evidence="2" id="KW-1185">Reference proteome</keyword>
<sequence length="434" mass="49136">MEKPESKSVSTSERRQAILKTIARRDSCKKRAAQIVEEMLESSLSEEWLLGVVPKQQYRICMKTKKVYDITHRKQYCSNACYRASTFLKGQLWDGPLWLRDEADTAKKYRVYHEAEQLAQSVKRDGRGEEVDLGHSRLAEKDVEGPQESRPADMLRPAKDVSPYVTPDALKKLADSIDKMTLGSPKSTAQARNIEESGTDDQELEDGYDHERESLDTNERPPAATSPSPNNEPAAAEKLNSRTTNSVPSRNQKSWQKALASEQARAVKAPTTSSDTVGPPIDRVRHALKQWITAETVAFLVGNGAARRFRINNRNREEAIKIERYHALYSKLCKRLDEEERVEERLGAAALDSDDDEDVQVSKKPSAPMPTMEQLRQDSQRRKLEILERHQDTFKKREVHARTKQSATSVSKTGGSKPRREKQTELKVVAVKAN</sequence>
<accession>A0ACB8D867</accession>
<protein>
    <submittedName>
        <fullName evidence="1">Uncharacterized protein</fullName>
    </submittedName>
</protein>
<dbReference type="Proteomes" id="UP000821865">
    <property type="component" value="Chromosome 3"/>
</dbReference>